<protein>
    <submittedName>
        <fullName evidence="6">DNA-binding transcriptional regulator YhcF, GntR family</fullName>
    </submittedName>
    <submittedName>
        <fullName evidence="5">GntR family transcriptional regulator</fullName>
    </submittedName>
</protein>
<keyword evidence="2 6" id="KW-0238">DNA-binding</keyword>
<dbReference type="AlphaFoldDB" id="A0A1B9BBX3"/>
<proteinExistence type="predicted"/>
<keyword evidence="3" id="KW-0804">Transcription</keyword>
<dbReference type="SMART" id="SM00345">
    <property type="entry name" value="HTH_GNTR"/>
    <property type="match status" value="1"/>
</dbReference>
<dbReference type="PROSITE" id="PS50949">
    <property type="entry name" value="HTH_GNTR"/>
    <property type="match status" value="1"/>
</dbReference>
<dbReference type="RefSeq" id="WP_065415244.1">
    <property type="nucleotide sequence ID" value="NZ_FNAU01000003.1"/>
</dbReference>
<gene>
    <name evidence="5" type="ORF">R6G71_05090</name>
    <name evidence="6" type="ORF">SAMN05421878_10357</name>
</gene>
<reference evidence="5" key="3">
    <citation type="submission" date="2023-10" db="EMBL/GenBank/DDBJ databases">
        <title>Whole Genome based description of the genera Actinobaculum and Actinotignum reveals a complex phylogenetic relationship within the species included in the genus Actinotignum.</title>
        <authorList>
            <person name="Jensen C.S."/>
            <person name="Dargis R."/>
            <person name="Kemp M."/>
            <person name="Christensen J.J."/>
        </authorList>
    </citation>
    <scope>NUCLEOTIDE SEQUENCE</scope>
    <source>
        <strain evidence="5">Actinobaculum_suis_CCUG19206T</strain>
    </source>
</reference>
<dbReference type="InterPro" id="IPR036390">
    <property type="entry name" value="WH_DNA-bd_sf"/>
</dbReference>
<dbReference type="Proteomes" id="UP001273799">
    <property type="component" value="Unassembled WGS sequence"/>
</dbReference>
<dbReference type="OrthoDB" id="162505at2"/>
<evidence type="ECO:0000313" key="5">
    <source>
        <dbReference type="EMBL" id="MDY5153423.1"/>
    </source>
</evidence>
<dbReference type="PANTHER" id="PTHR38445">
    <property type="entry name" value="HTH-TYPE TRANSCRIPTIONAL REPRESSOR YTRA"/>
    <property type="match status" value="1"/>
</dbReference>
<dbReference type="GO" id="GO:0003677">
    <property type="term" value="F:DNA binding"/>
    <property type="evidence" value="ECO:0007669"/>
    <property type="project" value="UniProtKB-KW"/>
</dbReference>
<keyword evidence="7" id="KW-1185">Reference proteome</keyword>
<organism evidence="6 7">
    <name type="scientific">Actinobaculum suis</name>
    <dbReference type="NCBI Taxonomy" id="1657"/>
    <lineage>
        <taxon>Bacteria</taxon>
        <taxon>Bacillati</taxon>
        <taxon>Actinomycetota</taxon>
        <taxon>Actinomycetes</taxon>
        <taxon>Actinomycetales</taxon>
        <taxon>Actinomycetaceae</taxon>
        <taxon>Actinobaculum</taxon>
    </lineage>
</organism>
<reference evidence="7" key="1">
    <citation type="submission" date="2016-10" db="EMBL/GenBank/DDBJ databases">
        <authorList>
            <person name="Varghese N."/>
        </authorList>
    </citation>
    <scope>NUCLEOTIDE SEQUENCE [LARGE SCALE GENOMIC DNA]</scope>
    <source>
        <strain evidence="7">DSM 20639</strain>
    </source>
</reference>
<reference evidence="6" key="2">
    <citation type="submission" date="2016-10" db="EMBL/GenBank/DDBJ databases">
        <authorList>
            <person name="Varghese N."/>
            <person name="Submissions S."/>
        </authorList>
    </citation>
    <scope>NUCLEOTIDE SEQUENCE</scope>
    <source>
        <strain evidence="6">DSM 20639</strain>
    </source>
</reference>
<accession>A0A1B9BBX3</accession>
<feature type="domain" description="HTH gntR-type" evidence="4">
    <location>
        <begin position="7"/>
        <end position="75"/>
    </location>
</feature>
<evidence type="ECO:0000256" key="3">
    <source>
        <dbReference type="ARBA" id="ARBA00023163"/>
    </source>
</evidence>
<dbReference type="InterPro" id="IPR036388">
    <property type="entry name" value="WH-like_DNA-bd_sf"/>
</dbReference>
<evidence type="ECO:0000313" key="6">
    <source>
        <dbReference type="EMBL" id="SDE17694.1"/>
    </source>
</evidence>
<dbReference type="InterPro" id="IPR000524">
    <property type="entry name" value="Tscrpt_reg_HTH_GntR"/>
</dbReference>
<evidence type="ECO:0000313" key="7">
    <source>
        <dbReference type="Proteomes" id="UP000182744"/>
    </source>
</evidence>
<sequence length="131" mass="14306">MDFASGIPIYLQIAQNIREQILSGQLPAGSQTMSTTQYAAAYKINPATANKALNLLVDEGLLEKRRGVGMFVTARAEQLLRATGREEYAEKVLGPALDEGLNLGFTIAQILRFARAHFEAENTKHTEGEAL</sequence>
<dbReference type="GO" id="GO:0003700">
    <property type="term" value="F:DNA-binding transcription factor activity"/>
    <property type="evidence" value="ECO:0007669"/>
    <property type="project" value="InterPro"/>
</dbReference>
<keyword evidence="1" id="KW-0805">Transcription regulation</keyword>
<evidence type="ECO:0000259" key="4">
    <source>
        <dbReference type="PROSITE" id="PS50949"/>
    </source>
</evidence>
<dbReference type="Proteomes" id="UP000182744">
    <property type="component" value="Unassembled WGS sequence"/>
</dbReference>
<evidence type="ECO:0000256" key="1">
    <source>
        <dbReference type="ARBA" id="ARBA00023015"/>
    </source>
</evidence>
<evidence type="ECO:0000256" key="2">
    <source>
        <dbReference type="ARBA" id="ARBA00023125"/>
    </source>
</evidence>
<dbReference type="Pfam" id="PF00392">
    <property type="entry name" value="GntR"/>
    <property type="match status" value="1"/>
</dbReference>
<dbReference type="SUPFAM" id="SSF46785">
    <property type="entry name" value="Winged helix' DNA-binding domain"/>
    <property type="match status" value="1"/>
</dbReference>
<dbReference type="EMBL" id="JAWNFU010000002">
    <property type="protein sequence ID" value="MDY5153423.1"/>
    <property type="molecule type" value="Genomic_DNA"/>
</dbReference>
<dbReference type="PANTHER" id="PTHR38445:SF10">
    <property type="entry name" value="GNTR-FAMILY TRANSCRIPTIONAL REGULATOR"/>
    <property type="match status" value="1"/>
</dbReference>
<name>A0A1B9BBX3_9ACTO</name>
<dbReference type="Gene3D" id="1.10.10.10">
    <property type="entry name" value="Winged helix-like DNA-binding domain superfamily/Winged helix DNA-binding domain"/>
    <property type="match status" value="1"/>
</dbReference>
<dbReference type="CDD" id="cd07377">
    <property type="entry name" value="WHTH_GntR"/>
    <property type="match status" value="1"/>
</dbReference>
<dbReference type="EMBL" id="FNAU01000003">
    <property type="protein sequence ID" value="SDE17694.1"/>
    <property type="molecule type" value="Genomic_DNA"/>
</dbReference>